<dbReference type="Gene3D" id="3.40.50.1000">
    <property type="entry name" value="HAD superfamily/HAD-like"/>
    <property type="match status" value="1"/>
</dbReference>
<dbReference type="GO" id="GO:0003824">
    <property type="term" value="F:catalytic activity"/>
    <property type="evidence" value="ECO:0007669"/>
    <property type="project" value="UniProtKB-ARBA"/>
</dbReference>
<dbReference type="PANTHER" id="PTHR46193:SF18">
    <property type="entry name" value="HEXITOL PHOSPHATASE B"/>
    <property type="match status" value="1"/>
</dbReference>
<dbReference type="InterPro" id="IPR006439">
    <property type="entry name" value="HAD-SF_hydro_IA"/>
</dbReference>
<evidence type="ECO:0000256" key="4">
    <source>
        <dbReference type="ARBA" id="ARBA00022842"/>
    </source>
</evidence>
<dbReference type="SUPFAM" id="SSF56784">
    <property type="entry name" value="HAD-like"/>
    <property type="match status" value="1"/>
</dbReference>
<evidence type="ECO:0000256" key="1">
    <source>
        <dbReference type="ARBA" id="ARBA00001946"/>
    </source>
</evidence>
<proteinExistence type="inferred from homology"/>
<comment type="caution">
    <text evidence="6">The sequence shown here is derived from an EMBL/GenBank/DDBJ whole genome shotgun (WGS) entry which is preliminary data.</text>
</comment>
<evidence type="ECO:0000256" key="5">
    <source>
        <dbReference type="ARBA" id="ARBA00023277"/>
    </source>
</evidence>
<comment type="similarity">
    <text evidence="2">Belongs to the HAD-like hydrolase superfamily. CbbY/CbbZ/Gph/YieH family.</text>
</comment>
<dbReference type="GO" id="GO:0046872">
    <property type="term" value="F:metal ion binding"/>
    <property type="evidence" value="ECO:0007669"/>
    <property type="project" value="UniProtKB-KW"/>
</dbReference>
<comment type="cofactor">
    <cofactor evidence="1">
        <name>Mg(2+)</name>
        <dbReference type="ChEBI" id="CHEBI:18420"/>
    </cofactor>
</comment>
<dbReference type="InterPro" id="IPR023198">
    <property type="entry name" value="PGP-like_dom2"/>
</dbReference>
<dbReference type="Gene3D" id="1.10.150.240">
    <property type="entry name" value="Putative phosphatase, domain 2"/>
    <property type="match status" value="1"/>
</dbReference>
<keyword evidence="5" id="KW-0119">Carbohydrate metabolism</keyword>
<dbReference type="Proteomes" id="UP000824200">
    <property type="component" value="Unassembled WGS sequence"/>
</dbReference>
<evidence type="ECO:0000313" key="7">
    <source>
        <dbReference type="Proteomes" id="UP000824200"/>
    </source>
</evidence>
<dbReference type="SFLD" id="SFLDG01129">
    <property type="entry name" value="C1.5:_HAD__Beta-PGM__Phosphata"/>
    <property type="match status" value="1"/>
</dbReference>
<reference evidence="6" key="1">
    <citation type="submission" date="2020-10" db="EMBL/GenBank/DDBJ databases">
        <authorList>
            <person name="Gilroy R."/>
        </authorList>
    </citation>
    <scope>NUCLEOTIDE SEQUENCE</scope>
    <source>
        <strain evidence="6">CHK121-14286</strain>
    </source>
</reference>
<dbReference type="EMBL" id="DVHL01000023">
    <property type="protein sequence ID" value="HIR65800.1"/>
    <property type="molecule type" value="Genomic_DNA"/>
</dbReference>
<keyword evidence="4" id="KW-0460">Magnesium</keyword>
<dbReference type="InterPro" id="IPR036412">
    <property type="entry name" value="HAD-like_sf"/>
</dbReference>
<evidence type="ECO:0000256" key="2">
    <source>
        <dbReference type="ARBA" id="ARBA00006171"/>
    </source>
</evidence>
<dbReference type="PANTHER" id="PTHR46193">
    <property type="entry name" value="6-PHOSPHOGLUCONATE PHOSPHATASE"/>
    <property type="match status" value="1"/>
</dbReference>
<dbReference type="InterPro" id="IPR023214">
    <property type="entry name" value="HAD_sf"/>
</dbReference>
<gene>
    <name evidence="6" type="ORF">IAC95_02820</name>
</gene>
<keyword evidence="3" id="KW-0479">Metal-binding</keyword>
<evidence type="ECO:0000313" key="6">
    <source>
        <dbReference type="EMBL" id="HIR65800.1"/>
    </source>
</evidence>
<dbReference type="InterPro" id="IPR051600">
    <property type="entry name" value="Beta-PGM-like"/>
</dbReference>
<organism evidence="6 7">
    <name type="scientific">Candidatus Fimimonas gallinarum</name>
    <dbReference type="NCBI Taxonomy" id="2840821"/>
    <lineage>
        <taxon>Bacteria</taxon>
        <taxon>Pseudomonadati</taxon>
        <taxon>Myxococcota</taxon>
        <taxon>Myxococcia</taxon>
        <taxon>Myxococcales</taxon>
        <taxon>Cystobacterineae</taxon>
        <taxon>Myxococcaceae</taxon>
        <taxon>Myxococcaceae incertae sedis</taxon>
        <taxon>Candidatus Fimimonas</taxon>
    </lineage>
</organism>
<dbReference type="Pfam" id="PF00702">
    <property type="entry name" value="Hydrolase"/>
    <property type="match status" value="1"/>
</dbReference>
<dbReference type="NCBIfam" id="TIGR01509">
    <property type="entry name" value="HAD-SF-IA-v3"/>
    <property type="match status" value="1"/>
</dbReference>
<protein>
    <submittedName>
        <fullName evidence="6">HAD family phosphatase</fullName>
    </submittedName>
</protein>
<dbReference type="AlphaFoldDB" id="A0A9D1E3M7"/>
<evidence type="ECO:0000256" key="3">
    <source>
        <dbReference type="ARBA" id="ARBA00022723"/>
    </source>
</evidence>
<dbReference type="SFLD" id="SFLDS00003">
    <property type="entry name" value="Haloacid_Dehalogenase"/>
    <property type="match status" value="1"/>
</dbReference>
<accession>A0A9D1E3M7</accession>
<reference evidence="6" key="2">
    <citation type="journal article" date="2021" name="PeerJ">
        <title>Extensive microbial diversity within the chicken gut microbiome revealed by metagenomics and culture.</title>
        <authorList>
            <person name="Gilroy R."/>
            <person name="Ravi A."/>
            <person name="Getino M."/>
            <person name="Pursley I."/>
            <person name="Horton D.L."/>
            <person name="Alikhan N.F."/>
            <person name="Baker D."/>
            <person name="Gharbi K."/>
            <person name="Hall N."/>
            <person name="Watson M."/>
            <person name="Adriaenssens E.M."/>
            <person name="Foster-Nyarko E."/>
            <person name="Jarju S."/>
            <person name="Secka A."/>
            <person name="Antonio M."/>
            <person name="Oren A."/>
            <person name="Chaudhuri R.R."/>
            <person name="La Ragione R."/>
            <person name="Hildebrand F."/>
            <person name="Pallen M.J."/>
        </authorList>
    </citation>
    <scope>NUCLEOTIDE SEQUENCE</scope>
    <source>
        <strain evidence="6">CHK121-14286</strain>
    </source>
</reference>
<sequence length="218" mass="24520">MIAKGCIFDFDGVVMDSEKYHHLAWEELAHEIGVEFTYEEYLPFKSAGRQVAIPYLLNKAGIAVTDQLYKKYSDLREEKIQRTLLNLNEKDITPGLVNFLHLLHEKGIKCAVASSSAAAHVTAQRFGLFNLFDAFVDGTQHLPNKPQPHLFLHAAQLLNLAPSQCVVFEDSINGLTAAKNAKMRCVGIQTYFCNLADRIIDDFTQANIDTITFEEENL</sequence>
<name>A0A9D1E3M7_9BACT</name>